<evidence type="ECO:0000313" key="9">
    <source>
        <dbReference type="Proteomes" id="UP001431209"/>
    </source>
</evidence>
<evidence type="ECO:0000259" key="7">
    <source>
        <dbReference type="PROSITE" id="PS50125"/>
    </source>
</evidence>
<comment type="caution">
    <text evidence="8">The sequence shown here is derived from an EMBL/GenBank/DDBJ whole genome shotgun (WGS) entry which is preliminary data.</text>
</comment>
<keyword evidence="5" id="KW-0472">Membrane</keyword>
<dbReference type="Gene3D" id="3.30.70.1230">
    <property type="entry name" value="Nucleotide cyclase"/>
    <property type="match status" value="1"/>
</dbReference>
<keyword evidence="4" id="KW-1133">Transmembrane helix</keyword>
<dbReference type="Pfam" id="PF00211">
    <property type="entry name" value="Guanylate_cyc"/>
    <property type="match status" value="1"/>
</dbReference>
<evidence type="ECO:0000313" key="8">
    <source>
        <dbReference type="EMBL" id="KAL0491227.1"/>
    </source>
</evidence>
<keyword evidence="9" id="KW-1185">Reference proteome</keyword>
<dbReference type="InterPro" id="IPR050401">
    <property type="entry name" value="Cyclic_nucleotide_synthase"/>
</dbReference>
<name>A0AAW2ZRC6_9EUKA</name>
<proteinExistence type="predicted"/>
<evidence type="ECO:0000256" key="6">
    <source>
        <dbReference type="ARBA" id="ARBA00023239"/>
    </source>
</evidence>
<protein>
    <submittedName>
        <fullName evidence="8">Adenylate cyclase</fullName>
    </submittedName>
</protein>
<gene>
    <name evidence="8" type="ORF">AKO1_009934</name>
</gene>
<evidence type="ECO:0000256" key="2">
    <source>
        <dbReference type="ARBA" id="ARBA00022692"/>
    </source>
</evidence>
<evidence type="ECO:0000256" key="1">
    <source>
        <dbReference type="ARBA" id="ARBA00004370"/>
    </source>
</evidence>
<dbReference type="AlphaFoldDB" id="A0AAW2ZRC6"/>
<feature type="domain" description="Guanylate cyclase" evidence="7">
    <location>
        <begin position="1"/>
        <end position="103"/>
    </location>
</feature>
<sequence>MLNEIFTEFDEALLQYGVEKIKTIGDAYMVVSGLIPRPDHAVCCLEFGIHMINTLTLYNHRHNSNIGIRVGINTGRVVAGVIGSKKFTYDVWGDAVNVASTAPRMCVQVSQSTHALLCNLYSFDKRNGILIKGKGVMDAYVLKKDYLDVYDDQEEEELMRL</sequence>
<dbReference type="CDD" id="cd07302">
    <property type="entry name" value="CHD"/>
    <property type="match status" value="1"/>
</dbReference>
<evidence type="ECO:0000256" key="3">
    <source>
        <dbReference type="ARBA" id="ARBA00022741"/>
    </source>
</evidence>
<evidence type="ECO:0000256" key="5">
    <source>
        <dbReference type="ARBA" id="ARBA00023136"/>
    </source>
</evidence>
<dbReference type="Proteomes" id="UP001431209">
    <property type="component" value="Unassembled WGS sequence"/>
</dbReference>
<dbReference type="InterPro" id="IPR029787">
    <property type="entry name" value="Nucleotide_cyclase"/>
</dbReference>
<dbReference type="GO" id="GO:0016020">
    <property type="term" value="C:membrane"/>
    <property type="evidence" value="ECO:0007669"/>
    <property type="project" value="UniProtKB-SubCell"/>
</dbReference>
<keyword evidence="3" id="KW-0547">Nucleotide-binding</keyword>
<organism evidence="8 9">
    <name type="scientific">Acrasis kona</name>
    <dbReference type="NCBI Taxonomy" id="1008807"/>
    <lineage>
        <taxon>Eukaryota</taxon>
        <taxon>Discoba</taxon>
        <taxon>Heterolobosea</taxon>
        <taxon>Tetramitia</taxon>
        <taxon>Eutetramitia</taxon>
        <taxon>Acrasidae</taxon>
        <taxon>Acrasis</taxon>
    </lineage>
</organism>
<dbReference type="GO" id="GO:0000166">
    <property type="term" value="F:nucleotide binding"/>
    <property type="evidence" value="ECO:0007669"/>
    <property type="project" value="UniProtKB-KW"/>
</dbReference>
<accession>A0AAW2ZRC6</accession>
<dbReference type="SMART" id="SM00044">
    <property type="entry name" value="CYCc"/>
    <property type="match status" value="1"/>
</dbReference>
<dbReference type="PROSITE" id="PS50125">
    <property type="entry name" value="GUANYLATE_CYCLASE_2"/>
    <property type="match status" value="1"/>
</dbReference>
<keyword evidence="6" id="KW-0456">Lyase</keyword>
<dbReference type="SUPFAM" id="SSF55073">
    <property type="entry name" value="Nucleotide cyclase"/>
    <property type="match status" value="1"/>
</dbReference>
<comment type="subcellular location">
    <subcellularLocation>
        <location evidence="1">Membrane</location>
    </subcellularLocation>
</comment>
<keyword evidence="2" id="KW-0812">Transmembrane</keyword>
<reference evidence="8 9" key="1">
    <citation type="submission" date="2024-03" db="EMBL/GenBank/DDBJ databases">
        <title>The Acrasis kona genome and developmental transcriptomes reveal deep origins of eukaryotic multicellular pathways.</title>
        <authorList>
            <person name="Sheikh S."/>
            <person name="Fu C.-J."/>
            <person name="Brown M.W."/>
            <person name="Baldauf S.L."/>
        </authorList>
    </citation>
    <scope>NUCLEOTIDE SEQUENCE [LARGE SCALE GENOMIC DNA]</scope>
    <source>
        <strain evidence="8 9">ATCC MYA-3509</strain>
    </source>
</reference>
<dbReference type="GO" id="GO:0035556">
    <property type="term" value="P:intracellular signal transduction"/>
    <property type="evidence" value="ECO:0007669"/>
    <property type="project" value="InterPro"/>
</dbReference>
<dbReference type="PANTHER" id="PTHR11920:SF335">
    <property type="entry name" value="GUANYLATE CYCLASE"/>
    <property type="match status" value="1"/>
</dbReference>
<dbReference type="GO" id="GO:0009190">
    <property type="term" value="P:cyclic nucleotide biosynthetic process"/>
    <property type="evidence" value="ECO:0007669"/>
    <property type="project" value="InterPro"/>
</dbReference>
<dbReference type="PANTHER" id="PTHR11920">
    <property type="entry name" value="GUANYLYL CYCLASE"/>
    <property type="match status" value="1"/>
</dbReference>
<evidence type="ECO:0000256" key="4">
    <source>
        <dbReference type="ARBA" id="ARBA00022989"/>
    </source>
</evidence>
<dbReference type="EMBL" id="JAOPGA020001779">
    <property type="protein sequence ID" value="KAL0491227.1"/>
    <property type="molecule type" value="Genomic_DNA"/>
</dbReference>
<dbReference type="GO" id="GO:0016829">
    <property type="term" value="F:lyase activity"/>
    <property type="evidence" value="ECO:0007669"/>
    <property type="project" value="UniProtKB-KW"/>
</dbReference>
<dbReference type="InterPro" id="IPR001054">
    <property type="entry name" value="A/G_cyclase"/>
</dbReference>